<keyword evidence="3" id="KW-1185">Reference proteome</keyword>
<protein>
    <recommendedName>
        <fullName evidence="1">ApeI dehydratase-like domain-containing protein</fullName>
    </recommendedName>
</protein>
<proteinExistence type="predicted"/>
<dbReference type="InterPro" id="IPR029069">
    <property type="entry name" value="HotDog_dom_sf"/>
</dbReference>
<dbReference type="InterPro" id="IPR054545">
    <property type="entry name" value="ApeI-like"/>
</dbReference>
<gene>
    <name evidence="2" type="ORF">CRU91_11425</name>
</gene>
<evidence type="ECO:0000313" key="3">
    <source>
        <dbReference type="Proteomes" id="UP000252669"/>
    </source>
</evidence>
<reference evidence="2 3" key="1">
    <citation type="submission" date="2017-10" db="EMBL/GenBank/DDBJ databases">
        <title>Genomics of the genus Arcobacter.</title>
        <authorList>
            <person name="Perez-Cataluna A."/>
            <person name="Figueras M.J."/>
        </authorList>
    </citation>
    <scope>NUCLEOTIDE SEQUENCE [LARGE SCALE GENOMIC DNA]</scope>
    <source>
        <strain evidence="2 3">CECT 9230</strain>
    </source>
</reference>
<dbReference type="Pfam" id="PF22818">
    <property type="entry name" value="ApeI-like"/>
    <property type="match status" value="1"/>
</dbReference>
<evidence type="ECO:0000313" key="2">
    <source>
        <dbReference type="EMBL" id="RBQ28023.1"/>
    </source>
</evidence>
<accession>A0A366MQ98</accession>
<name>A0A366MQ98_9BACT</name>
<evidence type="ECO:0000259" key="1">
    <source>
        <dbReference type="Pfam" id="PF22818"/>
    </source>
</evidence>
<dbReference type="EMBL" id="PDKB01000026">
    <property type="protein sequence ID" value="RBQ28023.1"/>
    <property type="molecule type" value="Genomic_DNA"/>
</dbReference>
<dbReference type="SUPFAM" id="SSF54637">
    <property type="entry name" value="Thioesterase/thiol ester dehydrase-isomerase"/>
    <property type="match status" value="1"/>
</dbReference>
<dbReference type="AlphaFoldDB" id="A0A366MQ98"/>
<comment type="caution">
    <text evidence="2">The sequence shown here is derived from an EMBL/GenBank/DDBJ whole genome shotgun (WGS) entry which is preliminary data.</text>
</comment>
<organism evidence="2 3">
    <name type="scientific">Aliarcobacter vitoriensis</name>
    <dbReference type="NCBI Taxonomy" id="2011099"/>
    <lineage>
        <taxon>Bacteria</taxon>
        <taxon>Pseudomonadati</taxon>
        <taxon>Campylobacterota</taxon>
        <taxon>Epsilonproteobacteria</taxon>
        <taxon>Campylobacterales</taxon>
        <taxon>Arcobacteraceae</taxon>
        <taxon>Aliarcobacter</taxon>
    </lineage>
</organism>
<dbReference type="Proteomes" id="UP000252669">
    <property type="component" value="Unassembled WGS sequence"/>
</dbReference>
<feature type="domain" description="ApeI dehydratase-like" evidence="1">
    <location>
        <begin position="10"/>
        <end position="82"/>
    </location>
</feature>
<dbReference type="OrthoDB" id="9772788at2"/>
<dbReference type="RefSeq" id="WP_113895349.1">
    <property type="nucleotide sequence ID" value="NZ_JANJGA010000024.1"/>
</dbReference>
<dbReference type="Gene3D" id="3.10.129.10">
    <property type="entry name" value="Hotdog Thioesterase"/>
    <property type="match status" value="1"/>
</dbReference>
<sequence length="103" mass="12243">MKNLFKILEKKEDEYIIELTNKDHEVFKAHFPDNKLLPAFLQIDIIANILEHKIKRIQKAKFLSIIKPNDKIKYCIHTNDNNSYKIVIKGLLNNKISEFTYEI</sequence>